<dbReference type="SMART" id="SM00886">
    <property type="entry name" value="Dabb"/>
    <property type="match status" value="1"/>
</dbReference>
<dbReference type="AlphaFoldDB" id="A0AAD3CPM8"/>
<dbReference type="Proteomes" id="UP001054902">
    <property type="component" value="Unassembled WGS sequence"/>
</dbReference>
<dbReference type="EMBL" id="BLLK01000038">
    <property type="protein sequence ID" value="GFH49856.1"/>
    <property type="molecule type" value="Genomic_DNA"/>
</dbReference>
<dbReference type="InterPro" id="IPR013097">
    <property type="entry name" value="Dabb"/>
</dbReference>
<reference evidence="3 4" key="1">
    <citation type="journal article" date="2021" name="Sci. Rep.">
        <title>The genome of the diatom Chaetoceros tenuissimus carries an ancient integrated fragment of an extant virus.</title>
        <authorList>
            <person name="Hongo Y."/>
            <person name="Kimura K."/>
            <person name="Takaki Y."/>
            <person name="Yoshida Y."/>
            <person name="Baba S."/>
            <person name="Kobayashi G."/>
            <person name="Nagasaki K."/>
            <person name="Hano T."/>
            <person name="Tomaru Y."/>
        </authorList>
    </citation>
    <scope>NUCLEOTIDE SEQUENCE [LARGE SCALE GENOMIC DNA]</scope>
    <source>
        <strain evidence="3 4">NIES-3715</strain>
    </source>
</reference>
<dbReference type="InterPro" id="IPR011008">
    <property type="entry name" value="Dimeric_a/b-barrel"/>
</dbReference>
<organism evidence="3 4">
    <name type="scientific">Chaetoceros tenuissimus</name>
    <dbReference type="NCBI Taxonomy" id="426638"/>
    <lineage>
        <taxon>Eukaryota</taxon>
        <taxon>Sar</taxon>
        <taxon>Stramenopiles</taxon>
        <taxon>Ochrophyta</taxon>
        <taxon>Bacillariophyta</taxon>
        <taxon>Coscinodiscophyceae</taxon>
        <taxon>Chaetocerotophycidae</taxon>
        <taxon>Chaetocerotales</taxon>
        <taxon>Chaetocerotaceae</taxon>
        <taxon>Chaetoceros</taxon>
    </lineage>
</organism>
<dbReference type="Gene3D" id="3.30.70.100">
    <property type="match status" value="1"/>
</dbReference>
<accession>A0AAD3CPM8</accession>
<dbReference type="Pfam" id="PF07876">
    <property type="entry name" value="Dabb"/>
    <property type="match status" value="1"/>
</dbReference>
<name>A0AAD3CPM8_9STRA</name>
<dbReference type="SUPFAM" id="SSF54909">
    <property type="entry name" value="Dimeric alpha+beta barrel"/>
    <property type="match status" value="1"/>
</dbReference>
<keyword evidence="4" id="KW-1185">Reference proteome</keyword>
<dbReference type="InterPro" id="IPR044662">
    <property type="entry name" value="HS1/DABB1-like"/>
</dbReference>
<evidence type="ECO:0000256" key="1">
    <source>
        <dbReference type="ARBA" id="ARBA00011738"/>
    </source>
</evidence>
<protein>
    <recommendedName>
        <fullName evidence="2">Stress-response A/B barrel domain-containing protein</fullName>
    </recommendedName>
</protein>
<dbReference type="PROSITE" id="PS51502">
    <property type="entry name" value="S_R_A_B_BARREL"/>
    <property type="match status" value="1"/>
</dbReference>
<dbReference type="PANTHER" id="PTHR33178">
    <property type="match status" value="1"/>
</dbReference>
<feature type="domain" description="Stress-response A/B barrel" evidence="2">
    <location>
        <begin position="10"/>
        <end position="112"/>
    </location>
</feature>
<comment type="caution">
    <text evidence="3">The sequence shown here is derived from an EMBL/GenBank/DDBJ whole genome shotgun (WGS) entry which is preliminary data.</text>
</comment>
<comment type="subunit">
    <text evidence="1">Homodimer.</text>
</comment>
<evidence type="ECO:0000259" key="2">
    <source>
        <dbReference type="PROSITE" id="PS51502"/>
    </source>
</evidence>
<evidence type="ECO:0000313" key="3">
    <source>
        <dbReference type="EMBL" id="GFH49856.1"/>
    </source>
</evidence>
<evidence type="ECO:0000313" key="4">
    <source>
        <dbReference type="Proteomes" id="UP001054902"/>
    </source>
</evidence>
<sequence>MKVILAMAFVKHIVMFRLKEESKTSDFETVYKALQDLPKEIPQIKKFELGKDMLLPAGQNHPAGPNRQVAWVLGFESVADYEAYDQSPVHKAFLSDILLPRIEPGSRSAIQYEVDEL</sequence>
<dbReference type="PANTHER" id="PTHR33178:SF10">
    <property type="entry name" value="STRESS-RESPONSE A_B BARREL DOMAIN-CONTAINING PROTEIN"/>
    <property type="match status" value="1"/>
</dbReference>
<proteinExistence type="predicted"/>
<gene>
    <name evidence="3" type="ORF">CTEN210_06332</name>
</gene>